<reference evidence="1 2" key="1">
    <citation type="submission" date="2018-06" db="EMBL/GenBank/DDBJ databases">
        <title>Genomic Encyclopedia of Archaeal and Bacterial Type Strains, Phase II (KMG-II): from individual species to whole genera.</title>
        <authorList>
            <person name="Goeker M."/>
        </authorList>
    </citation>
    <scope>NUCLEOTIDE SEQUENCE [LARGE SCALE GENOMIC DNA]</scope>
    <source>
        <strain evidence="1 2">DSM 23522</strain>
    </source>
</reference>
<evidence type="ECO:0000313" key="2">
    <source>
        <dbReference type="Proteomes" id="UP000249696"/>
    </source>
</evidence>
<gene>
    <name evidence="1" type="ORF">LV92_00588</name>
</gene>
<name>A0A327RI84_9FLAO</name>
<dbReference type="Proteomes" id="UP000249696">
    <property type="component" value="Unassembled WGS sequence"/>
</dbReference>
<organism evidence="1 2">
    <name type="scientific">Arenibacter echinorum</name>
    <dbReference type="NCBI Taxonomy" id="440515"/>
    <lineage>
        <taxon>Bacteria</taxon>
        <taxon>Pseudomonadati</taxon>
        <taxon>Bacteroidota</taxon>
        <taxon>Flavobacteriia</taxon>
        <taxon>Flavobacteriales</taxon>
        <taxon>Flavobacteriaceae</taxon>
        <taxon>Arenibacter</taxon>
    </lineage>
</organism>
<dbReference type="RefSeq" id="WP_111622131.1">
    <property type="nucleotide sequence ID" value="NZ_QLLN01000001.1"/>
</dbReference>
<comment type="caution">
    <text evidence="1">The sequence shown here is derived from an EMBL/GenBank/DDBJ whole genome shotgun (WGS) entry which is preliminary data.</text>
</comment>
<protein>
    <recommendedName>
        <fullName evidence="3">Collagen triple helix repeat protein</fullName>
    </recommendedName>
</protein>
<dbReference type="EMBL" id="QLLN01000001">
    <property type="protein sequence ID" value="RAJ15885.1"/>
    <property type="molecule type" value="Genomic_DNA"/>
</dbReference>
<accession>A0A327RI84</accession>
<sequence length="182" mass="20089">MKNFKNTLIYAFPILVIILLISCSGEDGAVGPSGADGQNGENGIDGNANVTTVLLENTSLIIGDNIFNVNAITQEILDYGAVLVYFRISNKPDLFTDPNFWYSLPFFGDDNRISVYSITQNEIIINANYIEQHDLDIKLVIIAGNNTATSKNSNNEILASLEKNGIDVNNYNQLAEFYNLEQ</sequence>
<dbReference type="OrthoDB" id="1452442at2"/>
<dbReference type="PROSITE" id="PS51257">
    <property type="entry name" value="PROKAR_LIPOPROTEIN"/>
    <property type="match status" value="1"/>
</dbReference>
<dbReference type="AlphaFoldDB" id="A0A327RI84"/>
<evidence type="ECO:0000313" key="1">
    <source>
        <dbReference type="EMBL" id="RAJ15885.1"/>
    </source>
</evidence>
<keyword evidence="2" id="KW-1185">Reference proteome</keyword>
<evidence type="ECO:0008006" key="3">
    <source>
        <dbReference type="Google" id="ProtNLM"/>
    </source>
</evidence>
<proteinExistence type="predicted"/>